<dbReference type="PANTHER" id="PTHR10900">
    <property type="entry name" value="PERIOSTIN-RELATED"/>
    <property type="match status" value="1"/>
</dbReference>
<proteinExistence type="predicted"/>
<dbReference type="GO" id="GO:0030198">
    <property type="term" value="P:extracellular matrix organization"/>
    <property type="evidence" value="ECO:0007669"/>
    <property type="project" value="TreeGrafter"/>
</dbReference>
<dbReference type="Gene3D" id="2.30.180.10">
    <property type="entry name" value="FAS1 domain"/>
    <property type="match status" value="2"/>
</dbReference>
<dbReference type="GO" id="GO:0050839">
    <property type="term" value="F:cell adhesion molecule binding"/>
    <property type="evidence" value="ECO:0007669"/>
    <property type="project" value="TreeGrafter"/>
</dbReference>
<comment type="caution">
    <text evidence="3">The sequence shown here is derived from an EMBL/GenBank/DDBJ whole genome shotgun (WGS) entry which is preliminary data.</text>
</comment>
<feature type="domain" description="FAS1" evidence="2">
    <location>
        <begin position="44"/>
        <end position="171"/>
    </location>
</feature>
<feature type="domain" description="FAS1" evidence="2">
    <location>
        <begin position="178"/>
        <end position="309"/>
    </location>
</feature>
<dbReference type="GO" id="GO:0031012">
    <property type="term" value="C:extracellular matrix"/>
    <property type="evidence" value="ECO:0007669"/>
    <property type="project" value="TreeGrafter"/>
</dbReference>
<feature type="chain" id="PRO_5041678541" description="FAS1 domain-containing protein" evidence="1">
    <location>
        <begin position="17"/>
        <end position="332"/>
    </location>
</feature>
<name>A0AA88KZF4_ARTSF</name>
<dbReference type="FunFam" id="2.30.180.10:FF:000032">
    <property type="entry name" value="Fasciclin domain-containing protein, putative"/>
    <property type="match status" value="2"/>
</dbReference>
<dbReference type="EMBL" id="JAVRJZ010000016">
    <property type="protein sequence ID" value="KAK2710607.1"/>
    <property type="molecule type" value="Genomic_DNA"/>
</dbReference>
<dbReference type="SMART" id="SM00554">
    <property type="entry name" value="FAS1"/>
    <property type="match status" value="2"/>
</dbReference>
<dbReference type="InterPro" id="IPR050904">
    <property type="entry name" value="Adhesion/Biosynth-related"/>
</dbReference>
<dbReference type="GO" id="GO:0005615">
    <property type="term" value="C:extracellular space"/>
    <property type="evidence" value="ECO:0007669"/>
    <property type="project" value="TreeGrafter"/>
</dbReference>
<evidence type="ECO:0000256" key="1">
    <source>
        <dbReference type="SAM" id="SignalP"/>
    </source>
</evidence>
<dbReference type="SUPFAM" id="SSF82153">
    <property type="entry name" value="FAS1 domain"/>
    <property type="match status" value="2"/>
</dbReference>
<feature type="signal peptide" evidence="1">
    <location>
        <begin position="1"/>
        <end position="16"/>
    </location>
</feature>
<organism evidence="3 4">
    <name type="scientific">Artemia franciscana</name>
    <name type="common">Brine shrimp</name>
    <name type="synonym">Artemia sanfranciscana</name>
    <dbReference type="NCBI Taxonomy" id="6661"/>
    <lineage>
        <taxon>Eukaryota</taxon>
        <taxon>Metazoa</taxon>
        <taxon>Ecdysozoa</taxon>
        <taxon>Arthropoda</taxon>
        <taxon>Crustacea</taxon>
        <taxon>Branchiopoda</taxon>
        <taxon>Anostraca</taxon>
        <taxon>Artemiidae</taxon>
        <taxon>Artemia</taxon>
    </lineage>
</organism>
<dbReference type="PANTHER" id="PTHR10900:SF120">
    <property type="entry name" value="MUCIN-5AC-RELATED"/>
    <property type="match status" value="1"/>
</dbReference>
<reference evidence="3" key="1">
    <citation type="submission" date="2023-07" db="EMBL/GenBank/DDBJ databases">
        <title>Chromosome-level genome assembly of Artemia franciscana.</title>
        <authorList>
            <person name="Jo E."/>
        </authorList>
    </citation>
    <scope>NUCLEOTIDE SEQUENCE</scope>
    <source>
        <tissue evidence="3">Whole body</tissue>
    </source>
</reference>
<keyword evidence="1" id="KW-0732">Signal</keyword>
<dbReference type="GO" id="GO:0007155">
    <property type="term" value="P:cell adhesion"/>
    <property type="evidence" value="ECO:0007669"/>
    <property type="project" value="TreeGrafter"/>
</dbReference>
<accession>A0AA88KZF4</accession>
<evidence type="ECO:0000313" key="4">
    <source>
        <dbReference type="Proteomes" id="UP001187531"/>
    </source>
</evidence>
<dbReference type="InterPro" id="IPR036378">
    <property type="entry name" value="FAS1_dom_sf"/>
</dbReference>
<dbReference type="Pfam" id="PF02469">
    <property type="entry name" value="Fasciclin"/>
    <property type="match status" value="2"/>
</dbReference>
<keyword evidence="4" id="KW-1185">Reference proteome</keyword>
<sequence length="332" mass="36945">MLYIIPLFLIIGCSNAIWMLNLNAVTTEPEAKLEHAAIPIKDGEAKNLVDLAESLGLSILVKALEETGMDNVIDHEGKFTLFAPTNEAFKRIPEWAKDLPLKEVLRYHIARGLYYDKDLQNDMKLRTLLTKRDLRINLYDNGQTILAGGKRINGSNYEAHNGVLHLLEDVIVSIPARHGTVIHQLRRCPVFSDLVELIDKAGLDEALQTHGPITFFAPSNDVIRKLPPDVIKHLVDDPALLKEVLTYHVLSGTFYSPGIKDGMEGTTMQGKSLIFSIKDGEVIINSKTKVTSADSNASNGVIHSIDNVLIPPQIQAKLKRRILKKSRAFSFQ</sequence>
<dbReference type="Proteomes" id="UP001187531">
    <property type="component" value="Unassembled WGS sequence"/>
</dbReference>
<dbReference type="AlphaFoldDB" id="A0AA88KZF4"/>
<dbReference type="InterPro" id="IPR000782">
    <property type="entry name" value="FAS1_domain"/>
</dbReference>
<dbReference type="PROSITE" id="PS50213">
    <property type="entry name" value="FAS1"/>
    <property type="match status" value="2"/>
</dbReference>
<gene>
    <name evidence="3" type="ORF">QYM36_011960</name>
</gene>
<evidence type="ECO:0000259" key="2">
    <source>
        <dbReference type="PROSITE" id="PS50213"/>
    </source>
</evidence>
<protein>
    <recommendedName>
        <fullName evidence="2">FAS1 domain-containing protein</fullName>
    </recommendedName>
</protein>
<evidence type="ECO:0000313" key="3">
    <source>
        <dbReference type="EMBL" id="KAK2710607.1"/>
    </source>
</evidence>